<name>A0ABQ2I751_9PSEU</name>
<gene>
    <name evidence="2" type="ORF">GCM10011609_45130</name>
</gene>
<evidence type="ECO:0000256" key="1">
    <source>
        <dbReference type="SAM" id="MobiDB-lite"/>
    </source>
</evidence>
<comment type="caution">
    <text evidence="2">The sequence shown here is derived from an EMBL/GenBank/DDBJ whole genome shotgun (WGS) entry which is preliminary data.</text>
</comment>
<dbReference type="EMBL" id="BMNC01000006">
    <property type="protein sequence ID" value="GGN01520.1"/>
    <property type="molecule type" value="Genomic_DNA"/>
</dbReference>
<protein>
    <submittedName>
        <fullName evidence="2">Uncharacterized protein</fullName>
    </submittedName>
</protein>
<dbReference type="Proteomes" id="UP000597656">
    <property type="component" value="Unassembled WGS sequence"/>
</dbReference>
<reference evidence="3" key="1">
    <citation type="journal article" date="2019" name="Int. J. Syst. Evol. Microbiol.">
        <title>The Global Catalogue of Microorganisms (GCM) 10K type strain sequencing project: providing services to taxonomists for standard genome sequencing and annotation.</title>
        <authorList>
            <consortium name="The Broad Institute Genomics Platform"/>
            <consortium name="The Broad Institute Genome Sequencing Center for Infectious Disease"/>
            <person name="Wu L."/>
            <person name="Ma J."/>
        </authorList>
    </citation>
    <scope>NUCLEOTIDE SEQUENCE [LARGE SCALE GENOMIC DNA]</scope>
    <source>
        <strain evidence="3">CGMCC 4.7319</strain>
    </source>
</reference>
<feature type="compositionally biased region" description="Basic and acidic residues" evidence="1">
    <location>
        <begin position="44"/>
        <end position="55"/>
    </location>
</feature>
<sequence length="104" mass="11144">MGHVGLTRSRRDGLVPIIGSGDPDSTLIVDQHQSDSTITLAVRTDRSGRTAEVRAEQPITAGGRQPVPRHGALQRHRHPLPSEQHVVSTTPETESSTKATSASH</sequence>
<evidence type="ECO:0000313" key="2">
    <source>
        <dbReference type="EMBL" id="GGN01520.1"/>
    </source>
</evidence>
<feature type="region of interest" description="Disordered" evidence="1">
    <location>
        <begin position="44"/>
        <end position="104"/>
    </location>
</feature>
<accession>A0ABQ2I751</accession>
<feature type="region of interest" description="Disordered" evidence="1">
    <location>
        <begin position="1"/>
        <end position="22"/>
    </location>
</feature>
<dbReference type="RefSeq" id="WP_189156779.1">
    <property type="nucleotide sequence ID" value="NZ_BMNC01000006.1"/>
</dbReference>
<proteinExistence type="predicted"/>
<feature type="compositionally biased region" description="Low complexity" evidence="1">
    <location>
        <begin position="88"/>
        <end position="104"/>
    </location>
</feature>
<keyword evidence="3" id="KW-1185">Reference proteome</keyword>
<evidence type="ECO:0000313" key="3">
    <source>
        <dbReference type="Proteomes" id="UP000597656"/>
    </source>
</evidence>
<organism evidence="2 3">
    <name type="scientific">Lentzea pudingi</name>
    <dbReference type="NCBI Taxonomy" id="1789439"/>
    <lineage>
        <taxon>Bacteria</taxon>
        <taxon>Bacillati</taxon>
        <taxon>Actinomycetota</taxon>
        <taxon>Actinomycetes</taxon>
        <taxon>Pseudonocardiales</taxon>
        <taxon>Pseudonocardiaceae</taxon>
        <taxon>Lentzea</taxon>
    </lineage>
</organism>